<dbReference type="RefSeq" id="WP_024037866.1">
    <property type="nucleotide sequence ID" value="NZ_BAABXU010000001.1"/>
</dbReference>
<feature type="transmembrane region" description="Helical" evidence="1">
    <location>
        <begin position="183"/>
        <end position="204"/>
    </location>
</feature>
<accession>A0A6N3B7J6</accession>
<dbReference type="InterPro" id="IPR025699">
    <property type="entry name" value="ABC2_memb-like"/>
</dbReference>
<dbReference type="Pfam" id="PF13346">
    <property type="entry name" value="ABC2_membrane_5"/>
    <property type="match status" value="1"/>
</dbReference>
<evidence type="ECO:0000256" key="1">
    <source>
        <dbReference type="SAM" id="Phobius"/>
    </source>
</evidence>
<organism evidence="3">
    <name type="scientific">Intestinibacter bartlettii</name>
    <dbReference type="NCBI Taxonomy" id="261299"/>
    <lineage>
        <taxon>Bacteria</taxon>
        <taxon>Bacillati</taxon>
        <taxon>Bacillota</taxon>
        <taxon>Clostridia</taxon>
        <taxon>Peptostreptococcales</taxon>
        <taxon>Peptostreptococcaceae</taxon>
        <taxon>Intestinibacter</taxon>
    </lineage>
</organism>
<keyword evidence="1" id="KW-1133">Transmembrane helix</keyword>
<reference evidence="2 4" key="2">
    <citation type="submission" date="2021-10" db="EMBL/GenBank/DDBJ databases">
        <title>Collection of gut derived symbiotic bacterial strains cultured from healthy donors.</title>
        <authorList>
            <person name="Lin H."/>
            <person name="Littmann E."/>
            <person name="Claire K."/>
            <person name="Pamer E."/>
        </authorList>
    </citation>
    <scope>NUCLEOTIDE SEQUENCE [LARGE SCALE GENOMIC DNA]</scope>
    <source>
        <strain evidence="2 4">MSK.17.68</strain>
    </source>
</reference>
<feature type="transmembrane region" description="Helical" evidence="1">
    <location>
        <begin position="78"/>
        <end position="98"/>
    </location>
</feature>
<dbReference type="EMBL" id="JAJBMB010000016">
    <property type="protein sequence ID" value="MCB5447078.1"/>
    <property type="molecule type" value="Genomic_DNA"/>
</dbReference>
<evidence type="ECO:0000313" key="3">
    <source>
        <dbReference type="EMBL" id="VYU00816.1"/>
    </source>
</evidence>
<protein>
    <submittedName>
        <fullName evidence="2">ABC-2 transporter permease</fullName>
    </submittedName>
</protein>
<feature type="transmembrane region" description="Helical" evidence="1">
    <location>
        <begin position="118"/>
        <end position="139"/>
    </location>
</feature>
<feature type="transmembrane region" description="Helical" evidence="1">
    <location>
        <begin position="12"/>
        <end position="32"/>
    </location>
</feature>
<proteinExistence type="predicted"/>
<dbReference type="EMBL" id="CACRUE010000024">
    <property type="protein sequence ID" value="VYU00816.1"/>
    <property type="molecule type" value="Genomic_DNA"/>
</dbReference>
<evidence type="ECO:0000313" key="4">
    <source>
        <dbReference type="Proteomes" id="UP001299409"/>
    </source>
</evidence>
<name>A0A6N3B7J6_9FIRM</name>
<keyword evidence="1" id="KW-0472">Membrane</keyword>
<gene>
    <name evidence="3" type="ORF">IBLFYP30_01512</name>
    <name evidence="2" type="ORF">LIP50_12810</name>
</gene>
<dbReference type="PANTHER" id="PTHR41309">
    <property type="entry name" value="MEMBRANE PROTEIN-RELATED"/>
    <property type="match status" value="1"/>
</dbReference>
<keyword evidence="1" id="KW-0812">Transmembrane</keyword>
<keyword evidence="4" id="KW-1185">Reference proteome</keyword>
<dbReference type="AlphaFoldDB" id="A0A6N3B7J6"/>
<reference evidence="3" key="1">
    <citation type="submission" date="2019-11" db="EMBL/GenBank/DDBJ databases">
        <authorList>
            <person name="Feng L."/>
        </authorList>
    </citation>
    <scope>NUCLEOTIDE SEQUENCE</scope>
    <source>
        <strain evidence="3">IbartlettiiLFYP30</strain>
    </source>
</reference>
<evidence type="ECO:0000313" key="2">
    <source>
        <dbReference type="EMBL" id="MCB5447078.1"/>
    </source>
</evidence>
<sequence length="216" mass="24333">MKGLIIKDILNLKNYMKQLILVLIFFIAYGIFLKNGTFVGTMITLMLSMQVITTMSYDEYAKWDKYALTMNINRKDIVLSKYVFFIMSIIIGMVVGVISSTTINQILQSDINMNEIIATSIVVPCIFAILFSIVIPVVFKNGVEKGRIVMMIVLFIPAVLVAAIVKISENNNIPMPNGPTLEMIFNFGLIGVILLTIISIFMSYKISLSIYNKKEF</sequence>
<feature type="transmembrane region" description="Helical" evidence="1">
    <location>
        <begin position="148"/>
        <end position="168"/>
    </location>
</feature>
<dbReference type="PANTHER" id="PTHR41309:SF2">
    <property type="entry name" value="MEMBRANE PROTEIN"/>
    <property type="match status" value="1"/>
</dbReference>
<dbReference type="Proteomes" id="UP001299409">
    <property type="component" value="Unassembled WGS sequence"/>
</dbReference>